<sequence>MLNRRNCGDCLKIFFLISKEILFYKKFRLTINRTQLQSGIQN</sequence>
<organism evidence="1">
    <name type="scientific">virus sp. ctEQ64</name>
    <dbReference type="NCBI Taxonomy" id="2825809"/>
    <lineage>
        <taxon>Viruses</taxon>
    </lineage>
</organism>
<proteinExistence type="predicted"/>
<reference evidence="1" key="1">
    <citation type="journal article" date="2021" name="Proc. Natl. Acad. Sci. U.S.A.">
        <title>A Catalog of Tens of Thousands of Viruses from Human Metagenomes Reveals Hidden Associations with Chronic Diseases.</title>
        <authorList>
            <person name="Tisza M.J."/>
            <person name="Buck C.B."/>
        </authorList>
    </citation>
    <scope>NUCLEOTIDE SEQUENCE</scope>
    <source>
        <strain evidence="1">CtEQ64</strain>
    </source>
</reference>
<name>A0A8S5RKH6_9VIRU</name>
<protein>
    <submittedName>
        <fullName evidence="1">Trcl Probable zinc-ribbon domain</fullName>
    </submittedName>
</protein>
<evidence type="ECO:0000313" key="1">
    <source>
        <dbReference type="EMBL" id="DAE31894.1"/>
    </source>
</evidence>
<accession>A0A8S5RKH6</accession>
<dbReference type="EMBL" id="BK059112">
    <property type="protein sequence ID" value="DAE31894.1"/>
    <property type="molecule type" value="Genomic_DNA"/>
</dbReference>